<organism evidence="1 2">
    <name type="scientific">[Roseibacterium] beibuensis</name>
    <dbReference type="NCBI Taxonomy" id="1193142"/>
    <lineage>
        <taxon>Bacteria</taxon>
        <taxon>Pseudomonadati</taxon>
        <taxon>Pseudomonadota</taxon>
        <taxon>Alphaproteobacteria</taxon>
        <taxon>Rhodobacterales</taxon>
        <taxon>Roseobacteraceae</taxon>
        <taxon>Roseicyclus</taxon>
    </lineage>
</organism>
<sequence length="202" mass="21186">MASGSRYSTVVMGLKLTLPLAALALLSTLFLFANPPDPEQAIPYAEVDVEELAREQRLTQPRFAGVLEDGRELTLVADAATPSFDADRTRTEAIATENVSGRMALPDGDVLTLDAASGYIDLAGQVADLFGGVTATTELGYRLVTEEIHVLLAQTGLSTDTDVEITGPGITLTAGAMEVTGPSEGAVVSFTGGVRLLYQPEN</sequence>
<keyword evidence="2" id="KW-1185">Reference proteome</keyword>
<dbReference type="Pfam" id="PF06835">
    <property type="entry name" value="LptC"/>
    <property type="match status" value="1"/>
</dbReference>
<dbReference type="InterPro" id="IPR010664">
    <property type="entry name" value="LipoPS_assembly_LptC-rel"/>
</dbReference>
<gene>
    <name evidence="1" type="primary">lptC</name>
    <name evidence="1" type="ORF">GCM10023209_25280</name>
</gene>
<evidence type="ECO:0000313" key="2">
    <source>
        <dbReference type="Proteomes" id="UP001499910"/>
    </source>
</evidence>
<accession>A0ABP9LDJ9</accession>
<reference evidence="2" key="1">
    <citation type="journal article" date="2019" name="Int. J. Syst. Evol. Microbiol.">
        <title>The Global Catalogue of Microorganisms (GCM) 10K type strain sequencing project: providing services to taxonomists for standard genome sequencing and annotation.</title>
        <authorList>
            <consortium name="The Broad Institute Genomics Platform"/>
            <consortium name="The Broad Institute Genome Sequencing Center for Infectious Disease"/>
            <person name="Wu L."/>
            <person name="Ma J."/>
        </authorList>
    </citation>
    <scope>NUCLEOTIDE SEQUENCE [LARGE SCALE GENOMIC DNA]</scope>
    <source>
        <strain evidence="2">JCM 18015</strain>
    </source>
</reference>
<name>A0ABP9LDJ9_9RHOB</name>
<evidence type="ECO:0000313" key="1">
    <source>
        <dbReference type="EMBL" id="GAA5076311.1"/>
    </source>
</evidence>
<dbReference type="Proteomes" id="UP001499910">
    <property type="component" value="Unassembled WGS sequence"/>
</dbReference>
<comment type="caution">
    <text evidence="1">The sequence shown here is derived from an EMBL/GenBank/DDBJ whole genome shotgun (WGS) entry which is preliminary data.</text>
</comment>
<proteinExistence type="predicted"/>
<dbReference type="Gene3D" id="2.60.450.10">
    <property type="entry name" value="Lipopolysaccharide (LPS) transport protein A like domain"/>
    <property type="match status" value="1"/>
</dbReference>
<dbReference type="RefSeq" id="WP_259548531.1">
    <property type="nucleotide sequence ID" value="NZ_BAABHW010000003.1"/>
</dbReference>
<dbReference type="EMBL" id="BAABHW010000003">
    <property type="protein sequence ID" value="GAA5076311.1"/>
    <property type="molecule type" value="Genomic_DNA"/>
</dbReference>
<protein>
    <submittedName>
        <fullName evidence="1">LPS export ABC transporter periplasmic protein LptC</fullName>
    </submittedName>
</protein>